<dbReference type="EMBL" id="ACCH01000014">
    <property type="protein sequence ID" value="EEF92166.1"/>
    <property type="molecule type" value="Genomic_DNA"/>
</dbReference>
<reference evidence="1 2" key="2">
    <citation type="submission" date="2009-01" db="EMBL/GenBank/DDBJ databases">
        <title>Draft genome sequence of Bacteroides cellulosilyticus (DSM 14838).</title>
        <authorList>
            <person name="Sudarsanam P."/>
            <person name="Ley R."/>
            <person name="Guruge J."/>
            <person name="Turnbaugh P.J."/>
            <person name="Mahowald M."/>
            <person name="Liep D."/>
            <person name="Gordon J."/>
        </authorList>
    </citation>
    <scope>NUCLEOTIDE SEQUENCE [LARGE SCALE GENOMIC DNA]</scope>
    <source>
        <strain evidence="1 2">DSM 14838</strain>
    </source>
</reference>
<sequence>MWRMIAYKPVKMDNSSIMIDNKPFMIKNKPFSVLDLITLHL</sequence>
<protein>
    <submittedName>
        <fullName evidence="1">Uncharacterized protein</fullName>
    </submittedName>
</protein>
<evidence type="ECO:0000313" key="2">
    <source>
        <dbReference type="Proteomes" id="UP000003711"/>
    </source>
</evidence>
<comment type="caution">
    <text evidence="1">The sequence shown here is derived from an EMBL/GenBank/DDBJ whole genome shotgun (WGS) entry which is preliminary data.</text>
</comment>
<gene>
    <name evidence="1" type="ORF">BACCELL_00197</name>
</gene>
<proteinExistence type="predicted"/>
<evidence type="ECO:0000313" key="1">
    <source>
        <dbReference type="EMBL" id="EEF92166.1"/>
    </source>
</evidence>
<accession>E2N7F4</accession>
<organism evidence="1 2">
    <name type="scientific">Bacteroides cellulosilyticus DSM 14838</name>
    <dbReference type="NCBI Taxonomy" id="537012"/>
    <lineage>
        <taxon>Bacteria</taxon>
        <taxon>Pseudomonadati</taxon>
        <taxon>Bacteroidota</taxon>
        <taxon>Bacteroidia</taxon>
        <taxon>Bacteroidales</taxon>
        <taxon>Bacteroidaceae</taxon>
        <taxon>Bacteroides</taxon>
    </lineage>
</organism>
<dbReference type="AlphaFoldDB" id="E2N7F4"/>
<name>E2N7F4_9BACE</name>
<reference evidence="1 2" key="1">
    <citation type="submission" date="2008-12" db="EMBL/GenBank/DDBJ databases">
        <authorList>
            <person name="Fulton L."/>
            <person name="Clifton S."/>
            <person name="Fulton B."/>
            <person name="Xu J."/>
            <person name="Minx P."/>
            <person name="Pepin K.H."/>
            <person name="Johnson M."/>
            <person name="Bhonagiri V."/>
            <person name="Nash W.E."/>
            <person name="Mardis E.R."/>
            <person name="Wilson R.K."/>
        </authorList>
    </citation>
    <scope>NUCLEOTIDE SEQUENCE [LARGE SCALE GENOMIC DNA]</scope>
    <source>
        <strain evidence="1 2">DSM 14838</strain>
    </source>
</reference>
<dbReference type="HOGENOM" id="CLU_3265385_0_0_10"/>
<dbReference type="Proteomes" id="UP000003711">
    <property type="component" value="Unassembled WGS sequence"/>
</dbReference>